<dbReference type="PANTHER" id="PTHR47812:SF2">
    <property type="entry name" value="SMR (SMALL MUTS RELATED) DOMAIN-CONTAINING PROTEIN"/>
    <property type="match status" value="1"/>
</dbReference>
<dbReference type="PROSITE" id="PS50828">
    <property type="entry name" value="SMR"/>
    <property type="match status" value="1"/>
</dbReference>
<feature type="region of interest" description="Disordered" evidence="1">
    <location>
        <begin position="81"/>
        <end position="103"/>
    </location>
</feature>
<comment type="caution">
    <text evidence="3">The sequence shown here is derived from an EMBL/GenBank/DDBJ whole genome shotgun (WGS) entry which is preliminary data.</text>
</comment>
<proteinExistence type="predicted"/>
<accession>A0A9Q1KQX2</accession>
<keyword evidence="4" id="KW-1185">Reference proteome</keyword>
<reference evidence="3" key="1">
    <citation type="submission" date="2022-04" db="EMBL/GenBank/DDBJ databases">
        <title>Carnegiea gigantea Genome sequencing and assembly v2.</title>
        <authorList>
            <person name="Copetti D."/>
            <person name="Sanderson M.J."/>
            <person name="Burquez A."/>
            <person name="Wojciechowski M.F."/>
        </authorList>
    </citation>
    <scope>NUCLEOTIDE SEQUENCE</scope>
    <source>
        <strain evidence="3">SGP5-SGP5p</strain>
        <tissue evidence="3">Aerial part</tissue>
    </source>
</reference>
<dbReference type="AlphaFoldDB" id="A0A9Q1KQX2"/>
<sequence length="442" mass="48663">MFVSKGDTKMSWRRAKTSGWAAFDLQQRQKDHFGAQPSNEPFPTLSNCAAFHQPSTTLNNHLSMKPFSSVVIPSVSFPATLGNKKSEPSEVGSSIAPQSSETARDNKFGSVFRQLKEHYSWADDSLIEDVMAAVDNDFDKASSFLKAMVSNENLERNKHSTVVKSGCDSTELVSDEKTLLGRRDAPSKKTSEPYQTCSVLSSLVGDDNRDIRDEFDLFAEDISDGCPHVNMMRGQFASTAVEPEWEEDDLYLSCRKDAIKMVRAAARHSKSATNAFLRGNHFASQQFSQKAREEWAAAKKLNMKAAHEILSIRNENNGPWKLDLHGLHAAEAVQALQEHLYAIETQLLSKNSSAALLTNSLGTKVVASHASSGGFNNIERLDQQAVSGRKPKRLEVITGIGNHSRGGAALPTAVKTFLADNGYRFDEARPGVIMVCPKFLHV</sequence>
<feature type="domain" description="Smr" evidence="2">
    <location>
        <begin position="322"/>
        <end position="436"/>
    </location>
</feature>
<dbReference type="OrthoDB" id="3231855at2759"/>
<dbReference type="SMART" id="SM01162">
    <property type="entry name" value="DUF1771"/>
    <property type="match status" value="1"/>
</dbReference>
<dbReference type="Pfam" id="PF08590">
    <property type="entry name" value="DUF1771"/>
    <property type="match status" value="1"/>
</dbReference>
<dbReference type="Gene3D" id="3.30.1370.110">
    <property type="match status" value="1"/>
</dbReference>
<dbReference type="InterPro" id="IPR013899">
    <property type="entry name" value="DUF1771"/>
</dbReference>
<dbReference type="EMBL" id="JAKOGI010000035">
    <property type="protein sequence ID" value="KAJ8447757.1"/>
    <property type="molecule type" value="Genomic_DNA"/>
</dbReference>
<dbReference type="SUPFAM" id="SSF160443">
    <property type="entry name" value="SMR domain-like"/>
    <property type="match status" value="1"/>
</dbReference>
<dbReference type="PANTHER" id="PTHR47812">
    <property type="entry name" value="SMR (SMALL MUTS RELATED) DOMAIN-CONTAINING PROTEIN"/>
    <property type="match status" value="1"/>
</dbReference>
<evidence type="ECO:0000313" key="3">
    <source>
        <dbReference type="EMBL" id="KAJ8447757.1"/>
    </source>
</evidence>
<gene>
    <name evidence="3" type="ORF">Cgig2_015120</name>
</gene>
<dbReference type="Proteomes" id="UP001153076">
    <property type="component" value="Unassembled WGS sequence"/>
</dbReference>
<feature type="compositionally biased region" description="Polar residues" evidence="1">
    <location>
        <begin position="91"/>
        <end position="101"/>
    </location>
</feature>
<name>A0A9Q1KQX2_9CARY</name>
<evidence type="ECO:0000313" key="4">
    <source>
        <dbReference type="Proteomes" id="UP001153076"/>
    </source>
</evidence>
<evidence type="ECO:0000256" key="1">
    <source>
        <dbReference type="SAM" id="MobiDB-lite"/>
    </source>
</evidence>
<dbReference type="InterPro" id="IPR002625">
    <property type="entry name" value="Smr_dom"/>
</dbReference>
<evidence type="ECO:0000259" key="2">
    <source>
        <dbReference type="PROSITE" id="PS50828"/>
    </source>
</evidence>
<protein>
    <recommendedName>
        <fullName evidence="2">Smr domain-containing protein</fullName>
    </recommendedName>
</protein>
<organism evidence="3 4">
    <name type="scientific">Carnegiea gigantea</name>
    <dbReference type="NCBI Taxonomy" id="171969"/>
    <lineage>
        <taxon>Eukaryota</taxon>
        <taxon>Viridiplantae</taxon>
        <taxon>Streptophyta</taxon>
        <taxon>Embryophyta</taxon>
        <taxon>Tracheophyta</taxon>
        <taxon>Spermatophyta</taxon>
        <taxon>Magnoliopsida</taxon>
        <taxon>eudicotyledons</taxon>
        <taxon>Gunneridae</taxon>
        <taxon>Pentapetalae</taxon>
        <taxon>Caryophyllales</taxon>
        <taxon>Cactineae</taxon>
        <taxon>Cactaceae</taxon>
        <taxon>Cactoideae</taxon>
        <taxon>Echinocereeae</taxon>
        <taxon>Carnegiea</taxon>
    </lineage>
</organism>
<dbReference type="InterPro" id="IPR036063">
    <property type="entry name" value="Smr_dom_sf"/>
</dbReference>
<dbReference type="SMART" id="SM00463">
    <property type="entry name" value="SMR"/>
    <property type="match status" value="1"/>
</dbReference>